<dbReference type="Proteomes" id="UP000229263">
    <property type="component" value="Unassembled WGS sequence"/>
</dbReference>
<feature type="compositionally biased region" description="Low complexity" evidence="1">
    <location>
        <begin position="38"/>
        <end position="49"/>
    </location>
</feature>
<feature type="region of interest" description="Disordered" evidence="1">
    <location>
        <begin position="38"/>
        <end position="68"/>
    </location>
</feature>
<gene>
    <name evidence="3" type="ORF">ATK23_1348</name>
</gene>
<dbReference type="EMBL" id="PGEY01000001">
    <property type="protein sequence ID" value="PJJ44127.1"/>
    <property type="molecule type" value="Genomic_DNA"/>
</dbReference>
<evidence type="ECO:0000256" key="2">
    <source>
        <dbReference type="SAM" id="Phobius"/>
    </source>
</evidence>
<feature type="transmembrane region" description="Helical" evidence="2">
    <location>
        <begin position="12"/>
        <end position="35"/>
    </location>
</feature>
<evidence type="ECO:0000313" key="4">
    <source>
        <dbReference type="Proteomes" id="UP000229263"/>
    </source>
</evidence>
<name>A0ABX4N2P0_9MICC</name>
<keyword evidence="2" id="KW-0472">Membrane</keyword>
<feature type="compositionally biased region" description="Polar residues" evidence="1">
    <location>
        <begin position="50"/>
        <end position="66"/>
    </location>
</feature>
<sequence>MNTQKIVRRYSSAAISAVPAFVLIALISALFMSIAPDEPASSAASPANPNTVETTPPSEPNPSDSASILHEKTDYGAREAARRFFQLLDEEIIYRTPADFAPIVTGTCEAERCWKRFQEQDDLRTGPEDIQIGGYHFLHVNYIVRVDSDKAYLMGELTLSEGYLLLPDQEVNSFEEKNLGEITIGLEYTDTGWKVADVSLDDPPSATQRDT</sequence>
<dbReference type="RefSeq" id="WP_157066330.1">
    <property type="nucleotide sequence ID" value="NZ_PGEY01000001.1"/>
</dbReference>
<proteinExistence type="predicted"/>
<comment type="caution">
    <text evidence="3">The sequence shown here is derived from an EMBL/GenBank/DDBJ whole genome shotgun (WGS) entry which is preliminary data.</text>
</comment>
<keyword evidence="2" id="KW-1133">Transmembrane helix</keyword>
<reference evidence="3 4" key="1">
    <citation type="submission" date="2017-11" db="EMBL/GenBank/DDBJ databases">
        <title>Sequencing the genomes of 1000 actinobacteria strains.</title>
        <authorList>
            <person name="Klenk H.-P."/>
        </authorList>
    </citation>
    <scope>NUCLEOTIDE SEQUENCE [LARGE SCALE GENOMIC DNA]</scope>
    <source>
        <strain evidence="3 4">DSM 12798</strain>
    </source>
</reference>
<evidence type="ECO:0000313" key="3">
    <source>
        <dbReference type="EMBL" id="PJJ44127.1"/>
    </source>
</evidence>
<keyword evidence="2" id="KW-0812">Transmembrane</keyword>
<organism evidence="3 4">
    <name type="scientific">Glutamicibacter mysorens</name>
    <dbReference type="NCBI Taxonomy" id="257984"/>
    <lineage>
        <taxon>Bacteria</taxon>
        <taxon>Bacillati</taxon>
        <taxon>Actinomycetota</taxon>
        <taxon>Actinomycetes</taxon>
        <taxon>Micrococcales</taxon>
        <taxon>Micrococcaceae</taxon>
        <taxon>Glutamicibacter</taxon>
    </lineage>
</organism>
<keyword evidence="4" id="KW-1185">Reference proteome</keyword>
<evidence type="ECO:0008006" key="5">
    <source>
        <dbReference type="Google" id="ProtNLM"/>
    </source>
</evidence>
<evidence type="ECO:0000256" key="1">
    <source>
        <dbReference type="SAM" id="MobiDB-lite"/>
    </source>
</evidence>
<accession>A0ABX4N2P0</accession>
<protein>
    <recommendedName>
        <fullName evidence="5">SnoaL-like domain-containing protein</fullName>
    </recommendedName>
</protein>